<dbReference type="OrthoDB" id="961141at2"/>
<reference evidence="2 3" key="1">
    <citation type="submission" date="2018-06" db="EMBL/GenBank/DDBJ databases">
        <title>Genomic Encyclopedia of Archaeal and Bacterial Type Strains, Phase II (KMG-II): from individual species to whole genera.</title>
        <authorList>
            <person name="Goeker M."/>
        </authorList>
    </citation>
    <scope>NUCLEOTIDE SEQUENCE [LARGE SCALE GENOMIC DNA]</scope>
    <source>
        <strain evidence="2 3">DSM 6779</strain>
    </source>
</reference>
<dbReference type="InterPro" id="IPR035093">
    <property type="entry name" value="RelE/ParE_toxin_dom_sf"/>
</dbReference>
<comment type="caution">
    <text evidence="2">The sequence shown here is derived from an EMBL/GenBank/DDBJ whole genome shotgun (WGS) entry which is preliminary data.</text>
</comment>
<sequence length="104" mass="12343">MALKIYWTDFAKSALYEIFDFNKKKAGIQTSQKLVEGIVKSTNILSKQPFTGQKEELLSDRPESFRYVVFKNYKIIYWINQTTQRVEVVDVFDTRQNPEKINRK</sequence>
<evidence type="ECO:0000256" key="1">
    <source>
        <dbReference type="ARBA" id="ARBA00022649"/>
    </source>
</evidence>
<dbReference type="Gene3D" id="3.30.2310.20">
    <property type="entry name" value="RelE-like"/>
    <property type="match status" value="1"/>
</dbReference>
<organism evidence="2 3">
    <name type="scientific">Breznakibacter xylanolyticus</name>
    <dbReference type="NCBI Taxonomy" id="990"/>
    <lineage>
        <taxon>Bacteria</taxon>
        <taxon>Pseudomonadati</taxon>
        <taxon>Bacteroidota</taxon>
        <taxon>Bacteroidia</taxon>
        <taxon>Marinilabiliales</taxon>
        <taxon>Marinilabiliaceae</taxon>
        <taxon>Breznakibacter</taxon>
    </lineage>
</organism>
<dbReference type="EMBL" id="QKZK01000004">
    <property type="protein sequence ID" value="PZX19437.1"/>
    <property type="molecule type" value="Genomic_DNA"/>
</dbReference>
<dbReference type="InterPro" id="IPR007712">
    <property type="entry name" value="RelE/ParE_toxin"/>
</dbReference>
<dbReference type="AlphaFoldDB" id="A0A2W7NMV4"/>
<proteinExistence type="predicted"/>
<protein>
    <submittedName>
        <fullName evidence="2">Plasmid stabilization system protein ParE</fullName>
    </submittedName>
</protein>
<accession>A0A2W7NMV4</accession>
<evidence type="ECO:0000313" key="3">
    <source>
        <dbReference type="Proteomes" id="UP000249239"/>
    </source>
</evidence>
<dbReference type="Proteomes" id="UP000249239">
    <property type="component" value="Unassembled WGS sequence"/>
</dbReference>
<evidence type="ECO:0000313" key="2">
    <source>
        <dbReference type="EMBL" id="PZX19437.1"/>
    </source>
</evidence>
<dbReference type="Pfam" id="PF05016">
    <property type="entry name" value="ParE_toxin"/>
    <property type="match status" value="1"/>
</dbReference>
<dbReference type="SUPFAM" id="SSF143011">
    <property type="entry name" value="RelE-like"/>
    <property type="match status" value="1"/>
</dbReference>
<dbReference type="RefSeq" id="WP_111444422.1">
    <property type="nucleotide sequence ID" value="NZ_QKZK01000004.1"/>
</dbReference>
<keyword evidence="3" id="KW-1185">Reference proteome</keyword>
<gene>
    <name evidence="2" type="ORF">LX69_00704</name>
</gene>
<name>A0A2W7NMV4_9BACT</name>
<keyword evidence="1" id="KW-1277">Toxin-antitoxin system</keyword>